<name>A0ACC2SP87_9FUNG</name>
<evidence type="ECO:0000313" key="2">
    <source>
        <dbReference type="Proteomes" id="UP001165960"/>
    </source>
</evidence>
<dbReference type="Proteomes" id="UP001165960">
    <property type="component" value="Unassembled WGS sequence"/>
</dbReference>
<sequence>MLAVPRELKHVPAISLIAILASMLKGESFELRFERLLRPILEKTGAARVWNQGGWELVVGAVSRPKRY</sequence>
<reference evidence="1" key="1">
    <citation type="submission" date="2022-04" db="EMBL/GenBank/DDBJ databases">
        <title>Genome of the entomopathogenic fungus Entomophthora muscae.</title>
        <authorList>
            <person name="Elya C."/>
            <person name="Lovett B.R."/>
            <person name="Lee E."/>
            <person name="Macias A.M."/>
            <person name="Hajek A.E."/>
            <person name="De Bivort B.L."/>
            <person name="Kasson M.T."/>
            <person name="De Fine Licht H.H."/>
            <person name="Stajich J.E."/>
        </authorList>
    </citation>
    <scope>NUCLEOTIDE SEQUENCE</scope>
    <source>
        <strain evidence="1">Berkeley</strain>
    </source>
</reference>
<proteinExistence type="predicted"/>
<protein>
    <submittedName>
        <fullName evidence="1">Uncharacterized protein</fullName>
    </submittedName>
</protein>
<gene>
    <name evidence="1" type="ORF">DSO57_1032700</name>
</gene>
<evidence type="ECO:0000313" key="1">
    <source>
        <dbReference type="EMBL" id="KAJ9064224.1"/>
    </source>
</evidence>
<accession>A0ACC2SP87</accession>
<organism evidence="1 2">
    <name type="scientific">Entomophthora muscae</name>
    <dbReference type="NCBI Taxonomy" id="34485"/>
    <lineage>
        <taxon>Eukaryota</taxon>
        <taxon>Fungi</taxon>
        <taxon>Fungi incertae sedis</taxon>
        <taxon>Zoopagomycota</taxon>
        <taxon>Entomophthoromycotina</taxon>
        <taxon>Entomophthoromycetes</taxon>
        <taxon>Entomophthorales</taxon>
        <taxon>Entomophthoraceae</taxon>
        <taxon>Entomophthora</taxon>
    </lineage>
</organism>
<comment type="caution">
    <text evidence="1">The sequence shown here is derived from an EMBL/GenBank/DDBJ whole genome shotgun (WGS) entry which is preliminary data.</text>
</comment>
<keyword evidence="2" id="KW-1185">Reference proteome</keyword>
<dbReference type="EMBL" id="QTSX02004508">
    <property type="protein sequence ID" value="KAJ9064224.1"/>
    <property type="molecule type" value="Genomic_DNA"/>
</dbReference>